<dbReference type="Gene3D" id="3.90.1170.40">
    <property type="entry name" value="Molybdopterin biosynthesis MoaE subunit"/>
    <property type="match status" value="1"/>
</dbReference>
<dbReference type="Pfam" id="PF02391">
    <property type="entry name" value="MoaE"/>
    <property type="match status" value="1"/>
</dbReference>
<gene>
    <name evidence="1" type="ORF">ENT52_00505</name>
</gene>
<evidence type="ECO:0000313" key="1">
    <source>
        <dbReference type="EMBL" id="HGT82205.1"/>
    </source>
</evidence>
<accession>A0A7J3M1G7</accession>
<sequence length="215" mass="23927">MFKDLKKIGKAVLVVKNGKNECCAKLGESLQITADARNLREVLECLADLGFDFAILKGFDLEVEGLEKGMGVKIPKATKLEHILKAPEIETLKSVVEKVKKDALDCGAVGIFIGVARAISEGKKVKMLEYEAYQELLAEKVAELENNVKRFPGIRNAKLFHKLGVVMPGEDIVYIAVAGQHRKDIWAPLILAVELMKTELPIWKKEIFENGARWV</sequence>
<dbReference type="AlphaFoldDB" id="A0A7J3M1G7"/>
<organism evidence="1">
    <name type="scientific">Archaeoglobus fulgidus</name>
    <dbReference type="NCBI Taxonomy" id="2234"/>
    <lineage>
        <taxon>Archaea</taxon>
        <taxon>Methanobacteriati</taxon>
        <taxon>Methanobacteriota</taxon>
        <taxon>Archaeoglobi</taxon>
        <taxon>Archaeoglobales</taxon>
        <taxon>Archaeoglobaceae</taxon>
        <taxon>Archaeoglobus</taxon>
    </lineage>
</organism>
<dbReference type="InterPro" id="IPR003448">
    <property type="entry name" value="Mopterin_biosynth_MoaE"/>
</dbReference>
<dbReference type="CDD" id="cd00756">
    <property type="entry name" value="MoaE"/>
    <property type="match status" value="1"/>
</dbReference>
<dbReference type="EMBL" id="DSYZ01000013">
    <property type="protein sequence ID" value="HGT82205.1"/>
    <property type="molecule type" value="Genomic_DNA"/>
</dbReference>
<name>A0A7J3M1G7_ARCFL</name>
<dbReference type="InterPro" id="IPR036563">
    <property type="entry name" value="MoaE_sf"/>
</dbReference>
<dbReference type="SUPFAM" id="SSF54690">
    <property type="entry name" value="Molybdopterin synthase subunit MoaE"/>
    <property type="match status" value="1"/>
</dbReference>
<reference evidence="1" key="1">
    <citation type="journal article" date="2020" name="mSystems">
        <title>Genome- and Community-Level Interaction Insights into Carbon Utilization and Element Cycling Functions of Hydrothermarchaeota in Hydrothermal Sediment.</title>
        <authorList>
            <person name="Zhou Z."/>
            <person name="Liu Y."/>
            <person name="Xu W."/>
            <person name="Pan J."/>
            <person name="Luo Z.H."/>
            <person name="Li M."/>
        </authorList>
    </citation>
    <scope>NUCLEOTIDE SEQUENCE [LARGE SCALE GENOMIC DNA]</scope>
    <source>
        <strain evidence="1">SpSt-587</strain>
    </source>
</reference>
<dbReference type="GO" id="GO:0006777">
    <property type="term" value="P:Mo-molybdopterin cofactor biosynthetic process"/>
    <property type="evidence" value="ECO:0007669"/>
    <property type="project" value="InterPro"/>
</dbReference>
<dbReference type="PANTHER" id="PTHR23404">
    <property type="entry name" value="MOLYBDOPTERIN SYNTHASE RELATED"/>
    <property type="match status" value="1"/>
</dbReference>
<protein>
    <submittedName>
        <fullName evidence="1">Molybdenum cofactor biosynthesis protein MoaE</fullName>
    </submittedName>
</protein>
<proteinExistence type="predicted"/>
<comment type="caution">
    <text evidence="1">The sequence shown here is derived from an EMBL/GenBank/DDBJ whole genome shotgun (WGS) entry which is preliminary data.</text>
</comment>